<dbReference type="InterPro" id="IPR025381">
    <property type="entry name" value="DUF4296"/>
</dbReference>
<dbReference type="EMBL" id="WQLA01000008">
    <property type="protein sequence ID" value="MVN93114.1"/>
    <property type="molecule type" value="Genomic_DNA"/>
</dbReference>
<accession>A0A6I4IRM3</accession>
<comment type="caution">
    <text evidence="3">The sequence shown here is derived from an EMBL/GenBank/DDBJ whole genome shotgun (WGS) entry which is preliminary data.</text>
</comment>
<feature type="domain" description="DUF4296" evidence="2">
    <location>
        <begin position="31"/>
        <end position="115"/>
    </location>
</feature>
<dbReference type="Proteomes" id="UP000434850">
    <property type="component" value="Unassembled WGS sequence"/>
</dbReference>
<protein>
    <submittedName>
        <fullName evidence="3">DUF4296 domain-containing protein</fullName>
    </submittedName>
</protein>
<evidence type="ECO:0000313" key="4">
    <source>
        <dbReference type="Proteomes" id="UP000434850"/>
    </source>
</evidence>
<sequence>MSPLNYGMRIYKILFFFAAVVMLASCKQGRPNGILSPKQMVPLLVDVHIVDGSLSNVPAMPDSLFKHGVSRYDKVFKAHGADSVQFRKSFAWYANEPDQLYDIYVKVSDIIKAKVDSSLKARAKADSLLQVKQNKLLAERAKRVADSVKKAEKLKADSIRKKAKTDSAVKKPVKPKLL</sequence>
<dbReference type="AlphaFoldDB" id="A0A6I4IRM3"/>
<organism evidence="3 4">
    <name type="scientific">Mucilaginibacter aquatilis</name>
    <dbReference type="NCBI Taxonomy" id="1517760"/>
    <lineage>
        <taxon>Bacteria</taxon>
        <taxon>Pseudomonadati</taxon>
        <taxon>Bacteroidota</taxon>
        <taxon>Sphingobacteriia</taxon>
        <taxon>Sphingobacteriales</taxon>
        <taxon>Sphingobacteriaceae</taxon>
        <taxon>Mucilaginibacter</taxon>
    </lineage>
</organism>
<feature type="region of interest" description="Disordered" evidence="1">
    <location>
        <begin position="156"/>
        <end position="178"/>
    </location>
</feature>
<dbReference type="OrthoDB" id="678784at2"/>
<keyword evidence="4" id="KW-1185">Reference proteome</keyword>
<proteinExistence type="predicted"/>
<reference evidence="3 4" key="1">
    <citation type="submission" date="2019-12" db="EMBL/GenBank/DDBJ databases">
        <title>Mucilaginibacter sp. HME9299 genome sequencing and assembly.</title>
        <authorList>
            <person name="Kang H."/>
            <person name="Kim H."/>
            <person name="Joh K."/>
        </authorList>
    </citation>
    <scope>NUCLEOTIDE SEQUENCE [LARGE SCALE GENOMIC DNA]</scope>
    <source>
        <strain evidence="3 4">HME9299</strain>
    </source>
</reference>
<feature type="compositionally biased region" description="Basic and acidic residues" evidence="1">
    <location>
        <begin position="156"/>
        <end position="169"/>
    </location>
</feature>
<evidence type="ECO:0000256" key="1">
    <source>
        <dbReference type="SAM" id="MobiDB-lite"/>
    </source>
</evidence>
<evidence type="ECO:0000259" key="2">
    <source>
        <dbReference type="Pfam" id="PF14129"/>
    </source>
</evidence>
<dbReference type="Pfam" id="PF14129">
    <property type="entry name" value="DUF4296"/>
    <property type="match status" value="1"/>
</dbReference>
<gene>
    <name evidence="3" type="ORF">GO816_18425</name>
</gene>
<name>A0A6I4IRM3_9SPHI</name>
<evidence type="ECO:0000313" key="3">
    <source>
        <dbReference type="EMBL" id="MVN93114.1"/>
    </source>
</evidence>